<evidence type="ECO:0000313" key="2">
    <source>
        <dbReference type="EMBL" id="GAA3808910.1"/>
    </source>
</evidence>
<keyword evidence="1" id="KW-0812">Transmembrane</keyword>
<keyword evidence="3" id="KW-1185">Reference proteome</keyword>
<reference evidence="3" key="1">
    <citation type="journal article" date="2019" name="Int. J. Syst. Evol. Microbiol.">
        <title>The Global Catalogue of Microorganisms (GCM) 10K type strain sequencing project: providing services to taxonomists for standard genome sequencing and annotation.</title>
        <authorList>
            <consortium name="The Broad Institute Genomics Platform"/>
            <consortium name="The Broad Institute Genome Sequencing Center for Infectious Disease"/>
            <person name="Wu L."/>
            <person name="Ma J."/>
        </authorList>
    </citation>
    <scope>NUCLEOTIDE SEQUENCE [LARGE SCALE GENOMIC DNA]</scope>
    <source>
        <strain evidence="3">JCM 16953</strain>
    </source>
</reference>
<keyword evidence="1" id="KW-1133">Transmembrane helix</keyword>
<evidence type="ECO:0008006" key="4">
    <source>
        <dbReference type="Google" id="ProtNLM"/>
    </source>
</evidence>
<dbReference type="Proteomes" id="UP001501821">
    <property type="component" value="Unassembled WGS sequence"/>
</dbReference>
<gene>
    <name evidence="2" type="ORF">GCM10022242_09690</name>
</gene>
<protein>
    <recommendedName>
        <fullName evidence="4">DUF3309 family protein</fullName>
    </recommendedName>
</protein>
<name>A0ABP7I0K7_9ACTN</name>
<dbReference type="EMBL" id="BAABAH010000002">
    <property type="protein sequence ID" value="GAA3808910.1"/>
    <property type="molecule type" value="Genomic_DNA"/>
</dbReference>
<organism evidence="2 3">
    <name type="scientific">Nocardioides panacisoli</name>
    <dbReference type="NCBI Taxonomy" id="627624"/>
    <lineage>
        <taxon>Bacteria</taxon>
        <taxon>Bacillati</taxon>
        <taxon>Actinomycetota</taxon>
        <taxon>Actinomycetes</taxon>
        <taxon>Propionibacteriales</taxon>
        <taxon>Nocardioidaceae</taxon>
        <taxon>Nocardioides</taxon>
    </lineage>
</organism>
<feature type="transmembrane region" description="Helical" evidence="1">
    <location>
        <begin position="28"/>
        <end position="49"/>
    </location>
</feature>
<comment type="caution">
    <text evidence="2">The sequence shown here is derived from an EMBL/GenBank/DDBJ whole genome shotgun (WGS) entry which is preliminary data.</text>
</comment>
<evidence type="ECO:0000256" key="1">
    <source>
        <dbReference type="SAM" id="Phobius"/>
    </source>
</evidence>
<proteinExistence type="predicted"/>
<sequence length="53" mass="5755">MLWSPGFLVLPLLRRAPGLGFGLRHLLGGQAGTIVLLLLVLVVVAIVVIRNRR</sequence>
<accession>A0ABP7I0K7</accession>
<keyword evidence="1" id="KW-0472">Membrane</keyword>
<dbReference type="RefSeq" id="WP_344772851.1">
    <property type="nucleotide sequence ID" value="NZ_BAABAH010000002.1"/>
</dbReference>
<evidence type="ECO:0000313" key="3">
    <source>
        <dbReference type="Proteomes" id="UP001501821"/>
    </source>
</evidence>